<evidence type="ECO:0000256" key="3">
    <source>
        <dbReference type="ARBA" id="ARBA00022989"/>
    </source>
</evidence>
<evidence type="ECO:0000256" key="4">
    <source>
        <dbReference type="ARBA" id="ARBA00023136"/>
    </source>
</evidence>
<dbReference type="EMBL" id="JAOL01000090">
    <property type="protein sequence ID" value="EUA91334.1"/>
    <property type="molecule type" value="Genomic_DNA"/>
</dbReference>
<dbReference type="Pfam" id="PF00664">
    <property type="entry name" value="ABC_membrane"/>
    <property type="match status" value="1"/>
</dbReference>
<dbReference type="InterPro" id="IPR036640">
    <property type="entry name" value="ABC1_TM_sf"/>
</dbReference>
<keyword evidence="4" id="KW-0472">Membrane</keyword>
<dbReference type="Proteomes" id="UP000020681">
    <property type="component" value="Unassembled WGS sequence"/>
</dbReference>
<evidence type="ECO:0000256" key="5">
    <source>
        <dbReference type="SAM" id="MobiDB-lite"/>
    </source>
</evidence>
<organism evidence="7 8">
    <name type="scientific">Mycobacterium ulcerans str. Harvey</name>
    <dbReference type="NCBI Taxonomy" id="1299332"/>
    <lineage>
        <taxon>Bacteria</taxon>
        <taxon>Bacillati</taxon>
        <taxon>Actinomycetota</taxon>
        <taxon>Actinomycetes</taxon>
        <taxon>Mycobacteriales</taxon>
        <taxon>Mycobacteriaceae</taxon>
        <taxon>Mycobacterium</taxon>
        <taxon>Mycobacterium ulcerans group</taxon>
    </lineage>
</organism>
<dbReference type="Gene3D" id="1.20.1560.10">
    <property type="entry name" value="ABC transporter type 1, transmembrane domain"/>
    <property type="match status" value="1"/>
</dbReference>
<comment type="caution">
    <text evidence="7">The sequence shown here is derived from an EMBL/GenBank/DDBJ whole genome shotgun (WGS) entry which is preliminary data.</text>
</comment>
<evidence type="ECO:0000256" key="1">
    <source>
        <dbReference type="ARBA" id="ARBA00004651"/>
    </source>
</evidence>
<keyword evidence="8" id="KW-1185">Reference proteome</keyword>
<gene>
    <name evidence="7" type="ORF">I551_2188</name>
</gene>
<sequence length="100" mass="11120">MMAAHEDAALSWVLLVAVPVLAALTSWIMSHLIAHERGLQKLFDRMNQVVREQLSGIRVVRACARDGFERAGSAKSAPATRGPRWPPIGGRPCRRRLPPW</sequence>
<proteinExistence type="predicted"/>
<feature type="region of interest" description="Disordered" evidence="5">
    <location>
        <begin position="71"/>
        <end position="100"/>
    </location>
</feature>
<keyword evidence="2 7" id="KW-0812">Transmembrane</keyword>
<name>A0ABN0R2S7_MYCUL</name>
<keyword evidence="3" id="KW-1133">Transmembrane helix</keyword>
<dbReference type="PROSITE" id="PS50929">
    <property type="entry name" value="ABC_TM1F"/>
    <property type="match status" value="1"/>
</dbReference>
<evidence type="ECO:0000313" key="7">
    <source>
        <dbReference type="EMBL" id="EUA91334.1"/>
    </source>
</evidence>
<comment type="subcellular location">
    <subcellularLocation>
        <location evidence="1">Cell membrane</location>
        <topology evidence="1">Multi-pass membrane protein</topology>
    </subcellularLocation>
</comment>
<accession>A0ABN0R2S7</accession>
<dbReference type="SUPFAM" id="SSF90123">
    <property type="entry name" value="ABC transporter transmembrane region"/>
    <property type="match status" value="1"/>
</dbReference>
<evidence type="ECO:0000313" key="8">
    <source>
        <dbReference type="Proteomes" id="UP000020681"/>
    </source>
</evidence>
<feature type="domain" description="ABC transmembrane type-1" evidence="6">
    <location>
        <begin position="1"/>
        <end position="71"/>
    </location>
</feature>
<reference evidence="7 8" key="1">
    <citation type="submission" date="2014-01" db="EMBL/GenBank/DDBJ databases">
        <authorList>
            <person name="Dobos K."/>
            <person name="Lenaerts A."/>
            <person name="Ordway D."/>
            <person name="DeGroote M.A."/>
            <person name="Parker T."/>
            <person name="Sizemore C."/>
            <person name="Tallon L.J."/>
            <person name="Sadzewicz L.K."/>
            <person name="Sengamalay N."/>
            <person name="Fraser C.M."/>
            <person name="Hine E."/>
            <person name="Shefchek K.A."/>
            <person name="Das S.P."/>
            <person name="Tettelin H."/>
        </authorList>
    </citation>
    <scope>NUCLEOTIDE SEQUENCE [LARGE SCALE GENOMIC DNA]</scope>
    <source>
        <strain evidence="7 8">Harvey</strain>
    </source>
</reference>
<protein>
    <submittedName>
        <fullName evidence="7">ABC transporter transmembrane region family protein</fullName>
    </submittedName>
</protein>
<evidence type="ECO:0000256" key="2">
    <source>
        <dbReference type="ARBA" id="ARBA00022692"/>
    </source>
</evidence>
<dbReference type="InterPro" id="IPR011527">
    <property type="entry name" value="ABC1_TM_dom"/>
</dbReference>
<evidence type="ECO:0000259" key="6">
    <source>
        <dbReference type="PROSITE" id="PS50929"/>
    </source>
</evidence>
<feature type="compositionally biased region" description="Low complexity" evidence="5">
    <location>
        <begin position="81"/>
        <end position="91"/>
    </location>
</feature>